<feature type="compositionally biased region" description="Basic and acidic residues" evidence="1">
    <location>
        <begin position="1196"/>
        <end position="1215"/>
    </location>
</feature>
<dbReference type="SUPFAM" id="SSF48371">
    <property type="entry name" value="ARM repeat"/>
    <property type="match status" value="1"/>
</dbReference>
<dbReference type="Proteomes" id="UP000467700">
    <property type="component" value="Unassembled WGS sequence"/>
</dbReference>
<dbReference type="OrthoDB" id="3259617at2759"/>
<evidence type="ECO:0000313" key="2">
    <source>
        <dbReference type="EMBL" id="CAA7269069.1"/>
    </source>
</evidence>
<evidence type="ECO:0000256" key="1">
    <source>
        <dbReference type="SAM" id="MobiDB-lite"/>
    </source>
</evidence>
<name>A0A8S0VTU2_CYCAE</name>
<feature type="compositionally biased region" description="Polar residues" evidence="1">
    <location>
        <begin position="1031"/>
        <end position="1041"/>
    </location>
</feature>
<evidence type="ECO:0000313" key="3">
    <source>
        <dbReference type="Proteomes" id="UP000467700"/>
    </source>
</evidence>
<accession>A0A8S0VTU2</accession>
<feature type="compositionally biased region" description="Basic and acidic residues" evidence="1">
    <location>
        <begin position="1059"/>
        <end position="1072"/>
    </location>
</feature>
<feature type="compositionally biased region" description="Polar residues" evidence="1">
    <location>
        <begin position="1144"/>
        <end position="1179"/>
    </location>
</feature>
<feature type="region of interest" description="Disordered" evidence="1">
    <location>
        <begin position="1031"/>
        <end position="1129"/>
    </location>
</feature>
<comment type="caution">
    <text evidence="2">The sequence shown here is derived from an EMBL/GenBank/DDBJ whole genome shotgun (WGS) entry which is preliminary data.</text>
</comment>
<feature type="compositionally biased region" description="Acidic residues" evidence="1">
    <location>
        <begin position="1256"/>
        <end position="1267"/>
    </location>
</feature>
<evidence type="ECO:0008006" key="4">
    <source>
        <dbReference type="Google" id="ProtNLM"/>
    </source>
</evidence>
<feature type="region of interest" description="Disordered" evidence="1">
    <location>
        <begin position="1143"/>
        <end position="1232"/>
    </location>
</feature>
<dbReference type="InterPro" id="IPR016024">
    <property type="entry name" value="ARM-type_fold"/>
</dbReference>
<sequence>MAHGPLVLKDSHKANSLENISAAQAGTDNLKHSKQSSIKRAVHKTSGNGLASMDCSCKNSETSPKPHTASNIFASPLKALSESLNDPDELCISIHDLIEAYNVLCNRLRSQANDIFSTTEPHPCLFAFAERSSDIMDCLARDLRRVLPSPFETQSFGGGSFKNWHYPEITFSEEDLELASDNATLCYHALRFVSSIVTFTPLYNTFSHDQLCSVLQDALMLCTPTPRPILNLQKSRGLVLWILKVQQLPASVLLSAEDMVVSAMKSSLLEEIGGLTGKKDAFMAIHFILEKHPRFIRPFLELLPIVLDHLNFGDLDIQMHAAYALSGFALAKLDANASPKFPLSQVAEIVQDYIDVQTARNKPRAEARLPAMFKAALEGDQHWQASGASFTLTVASVLIVLLDHHFFSKSRSLKLIFSLFPQIAGHRRSNVQNTLPEVWRIMIWAFSRFPRDVDGSRSVDDLTTLEETRDRCYRVVVQELRHGLGVDLVATLLRGSSTLDSYRRADDVGKAVSTLVDMVESKHVSCREDGRALLRRLSSGIGTPTSTSSASPVDRGVSFWRQLVDGSLLQQPARSISVPSTVIPVESILPLAEAEVVQHWDALSKAWISLVQRFLTDSSASLPSDFTDSWQALLLAQSHLSQGHQHLTTSSAFAAKVASIINIFSITLDVPDAQARYLAFINKLWSVLKNVFAPSWLSSPAEIILASLLKKQFTLSDDQVRTSWSQLCADLISVGMPSLLHVLHVRSESQEGAEVTRQLWTILARDRLAADGDDWLELLYLLPMPFGTWIMDDDEFELWDGLFVKALDIGSSCLKSEEVVISRLVKSLEDGSKLQSMRLCCKAIISLISHSAAVPCRSVIPKLLPMLDAAFYACYKKMHDEKEAAFDTLRTVAEVLSSTLESDMVEAISALQEGLCRWLADEDAALDDEEHKEVLETLYGKPLEKLSGLPPSRAVLETLAKFLHSVFVRIRGDGPVLFQRFWRSTYHKRPDISPKDYPVLIQSCLKAWSDFCGDSLAHGVSFDSASQSLKSYTIPDSQGSPSKGPPGDDIFLDEGTGLDLERGLQRGDRSGSRETITPRSRKRSLSPSHEDRYPLLESPFAPLSLPRVGVDDLPRTPKRRRTGPWEAFQFPGVKRGQILVHDSSIPSAKSRQQESASEPVTRTSSMAQLNPISASQPSQPRRPHRDEETPSWVGSEVRRLRDGIYSGDRDREEGLSSRIARHPPMASSDDYDTWEKGISAQDLHELQQNPDLRFSEEEDKDAAEDDERDKLLTSPMQDDLSPSVGDYPSRSRRRYRSQTAPELSMGPESHSLLAGVQPLRRNQTSPLEHRRTTSAQLDALQHAYAIITDTGASQVDVQDIMQARRLANQINQLLDEQMCRKFGANTEA</sequence>
<organism evidence="2 3">
    <name type="scientific">Cyclocybe aegerita</name>
    <name type="common">Black poplar mushroom</name>
    <name type="synonym">Agrocybe aegerita</name>
    <dbReference type="NCBI Taxonomy" id="1973307"/>
    <lineage>
        <taxon>Eukaryota</taxon>
        <taxon>Fungi</taxon>
        <taxon>Dikarya</taxon>
        <taxon>Basidiomycota</taxon>
        <taxon>Agaricomycotina</taxon>
        <taxon>Agaricomycetes</taxon>
        <taxon>Agaricomycetidae</taxon>
        <taxon>Agaricales</taxon>
        <taxon>Agaricineae</taxon>
        <taxon>Bolbitiaceae</taxon>
        <taxon>Cyclocybe</taxon>
    </lineage>
</organism>
<feature type="region of interest" description="Disordered" evidence="1">
    <location>
        <begin position="1244"/>
        <end position="1315"/>
    </location>
</feature>
<protein>
    <recommendedName>
        <fullName evidence="4">Telomere-associated protein Rif1 N-terminal domain-containing protein</fullName>
    </recommendedName>
</protein>
<gene>
    <name evidence="2" type="ORF">AAE3_LOCUS11333</name>
</gene>
<dbReference type="EMBL" id="CACVBS010000074">
    <property type="protein sequence ID" value="CAA7269069.1"/>
    <property type="molecule type" value="Genomic_DNA"/>
</dbReference>
<proteinExistence type="predicted"/>
<keyword evidence="3" id="KW-1185">Reference proteome</keyword>
<reference evidence="2 3" key="1">
    <citation type="submission" date="2020-01" db="EMBL/GenBank/DDBJ databases">
        <authorList>
            <person name="Gupta K D."/>
        </authorList>
    </citation>
    <scope>NUCLEOTIDE SEQUENCE [LARGE SCALE GENOMIC DNA]</scope>
</reference>